<evidence type="ECO:0000313" key="2">
    <source>
        <dbReference type="EMBL" id="EJD35558.1"/>
    </source>
</evidence>
<feature type="compositionally biased region" description="Polar residues" evidence="1">
    <location>
        <begin position="518"/>
        <end position="527"/>
    </location>
</feature>
<feature type="compositionally biased region" description="Pro residues" evidence="1">
    <location>
        <begin position="36"/>
        <end position="47"/>
    </location>
</feature>
<proteinExistence type="predicted"/>
<feature type="region of interest" description="Disordered" evidence="1">
    <location>
        <begin position="1"/>
        <end position="89"/>
    </location>
</feature>
<feature type="region of interest" description="Disordered" evidence="1">
    <location>
        <begin position="104"/>
        <end position="163"/>
    </location>
</feature>
<protein>
    <submittedName>
        <fullName evidence="2">Uncharacterized protein</fullName>
    </submittedName>
</protein>
<feature type="compositionally biased region" description="Low complexity" evidence="1">
    <location>
        <begin position="219"/>
        <end position="229"/>
    </location>
</feature>
<dbReference type="InParanoid" id="J0LF14"/>
<dbReference type="EMBL" id="JH687886">
    <property type="protein sequence ID" value="EJD35558.1"/>
    <property type="molecule type" value="Genomic_DNA"/>
</dbReference>
<accession>J0LF14</accession>
<feature type="compositionally biased region" description="Low complexity" evidence="1">
    <location>
        <begin position="339"/>
        <end position="355"/>
    </location>
</feature>
<dbReference type="Proteomes" id="UP000006514">
    <property type="component" value="Unassembled WGS sequence"/>
</dbReference>
<feature type="compositionally biased region" description="Acidic residues" evidence="1">
    <location>
        <begin position="1210"/>
        <end position="1221"/>
    </location>
</feature>
<gene>
    <name evidence="2" type="ORF">AURDEDRAFT_188689</name>
</gene>
<feature type="region of interest" description="Disordered" evidence="1">
    <location>
        <begin position="1200"/>
        <end position="1221"/>
    </location>
</feature>
<feature type="compositionally biased region" description="Polar residues" evidence="1">
    <location>
        <begin position="296"/>
        <end position="306"/>
    </location>
</feature>
<evidence type="ECO:0000313" key="3">
    <source>
        <dbReference type="Proteomes" id="UP000006514"/>
    </source>
</evidence>
<dbReference type="KEGG" id="adl:AURDEDRAFT_188689"/>
<dbReference type="OMA" id="ALINIWH"/>
<feature type="region of interest" description="Disordered" evidence="1">
    <location>
        <begin position="737"/>
        <end position="760"/>
    </location>
</feature>
<feature type="compositionally biased region" description="Low complexity" evidence="1">
    <location>
        <begin position="273"/>
        <end position="284"/>
    </location>
</feature>
<sequence>MAPPGHLKTHPLRSNRSITDFFQRKSSVAPSAPSSSPAPAPAQPSRPPTASGSRVATTQPAQSSKAATRVVKRQQDSSPIPLEPPSFVHLRMNKKAAEIIEISDKSHISISSGSPSPRPLKRSLFPKNGAVLDLTTPEPPVFRPRTAKPASNTPIIISSSSESRATNIAPFKRNFLSDNDSDVQIIHQPPLKRQKTASVQPKPAPKQRPVPPGPPPSSSSPRNYSPFSKTQRRPSLLQPLPATSSEDEGALPYSPFVQRQQTAVANNARRPLSSSNMNQRSSNNLVKRQPVRSPSGPRSQNASPAQLSRRPTTTPLRKRPAPRVVEDEDSDVAMDLGIPMDDFPPVDDFLPDLAPMDGVDKQPQASTSKAPSPLVRLPSGTPRTPEQGAVRTNTSKNSQPRASGSSTSRRVTPQSSKRPSPAQQRPTTAADLLRSIEAGVDSGSSSDSELDYEQLMAETAIHASSSDSPPRGARRRVASDVESMASEHMIDRATEDESPRAARHRARAVVPSGGESARSGTENASTEEVSDSEPEGHMPRFAPPARASTAGNAGHPPLPPLSAFSSLTSLASGVGSPPPASRPNFPSSAFGSPLTELGSPSSRAVSARTADAHTTPVQTRARYADAKSPTPSGTPRRVLEVVVPPVAAVSRAGLRRYNTASAQQTKLDVGASSSRGERLAKRNATQQKSAAAPAKPDGGFFIEQLLKERRKKEEGAEVEAAAAAINEQHRAEALRIRDHTRRQEERALNGLSPSSPERVGADSDEELLDMKAMEQDSRLLLDSEGQRTFATLAQAVGEDEEAGWCARVGDSPFWETVATPGAASAEPVCPLFADETACPSLARAVQDPRLLAVFLNVGVLPANESVVTWLFETAMLPDDTLSSAAFDRLQSLLRKRDGNFQLSTSVLLKPFIRFGATREAMDAIDPALYDTVEGPNYPPDAKRRDEAMRNWLTAVTELARSGHLVRAETPKLALAIILLALDAPSSRPLFTLAMTTLEHVCAQVLRGSEDVHLELDICRTIWLWAEGAELPVQARILDVVRGGRCLAYLGRWLAHAFLTGLDLRNMDTATYADLPPLDGLIPLVTFTRPPKDGSQTPDGPAPFVISPETDYVAMGHSADLLARTLTSTRDYLTSTARAAKWICDLQQIETNLARLAGQIPGGPKGGILAAAGVQQNLESTRLRLAAELQVFKPRQRNVLEYLSSPKKDGSDDDDGSASEQD</sequence>
<feature type="compositionally biased region" description="Low complexity" evidence="1">
    <location>
        <begin position="26"/>
        <end position="35"/>
    </location>
</feature>
<evidence type="ECO:0000256" key="1">
    <source>
        <dbReference type="SAM" id="MobiDB-lite"/>
    </source>
</evidence>
<feature type="compositionally biased region" description="Polar residues" evidence="1">
    <location>
        <begin position="390"/>
        <end position="427"/>
    </location>
</feature>
<feature type="compositionally biased region" description="Polar residues" evidence="1">
    <location>
        <begin position="52"/>
        <end position="66"/>
    </location>
</feature>
<feature type="compositionally biased region" description="Low complexity" evidence="1">
    <location>
        <begin position="561"/>
        <end position="572"/>
    </location>
</feature>
<feature type="compositionally biased region" description="Polar residues" evidence="1">
    <location>
        <begin position="662"/>
        <end position="674"/>
    </location>
</feature>
<feature type="compositionally biased region" description="Polar residues" evidence="1">
    <location>
        <begin position="149"/>
        <end position="163"/>
    </location>
</feature>
<feature type="compositionally biased region" description="Pro residues" evidence="1">
    <location>
        <begin position="202"/>
        <end position="218"/>
    </location>
</feature>
<dbReference type="AlphaFoldDB" id="J0LF14"/>
<keyword evidence="3" id="KW-1185">Reference proteome</keyword>
<reference evidence="3" key="1">
    <citation type="journal article" date="2012" name="Science">
        <title>The Paleozoic origin of enzymatic lignin decomposition reconstructed from 31 fungal genomes.</title>
        <authorList>
            <person name="Floudas D."/>
            <person name="Binder M."/>
            <person name="Riley R."/>
            <person name="Barry K."/>
            <person name="Blanchette R.A."/>
            <person name="Henrissat B."/>
            <person name="Martinez A.T."/>
            <person name="Otillar R."/>
            <person name="Spatafora J.W."/>
            <person name="Yadav J.S."/>
            <person name="Aerts A."/>
            <person name="Benoit I."/>
            <person name="Boyd A."/>
            <person name="Carlson A."/>
            <person name="Copeland A."/>
            <person name="Coutinho P.M."/>
            <person name="de Vries R.P."/>
            <person name="Ferreira P."/>
            <person name="Findley K."/>
            <person name="Foster B."/>
            <person name="Gaskell J."/>
            <person name="Glotzer D."/>
            <person name="Gorecki P."/>
            <person name="Heitman J."/>
            <person name="Hesse C."/>
            <person name="Hori C."/>
            <person name="Igarashi K."/>
            <person name="Jurgens J.A."/>
            <person name="Kallen N."/>
            <person name="Kersten P."/>
            <person name="Kohler A."/>
            <person name="Kuees U."/>
            <person name="Kumar T.K.A."/>
            <person name="Kuo A."/>
            <person name="LaButti K."/>
            <person name="Larrondo L.F."/>
            <person name="Lindquist E."/>
            <person name="Ling A."/>
            <person name="Lombard V."/>
            <person name="Lucas S."/>
            <person name="Lundell T."/>
            <person name="Martin R."/>
            <person name="McLaughlin D.J."/>
            <person name="Morgenstern I."/>
            <person name="Morin E."/>
            <person name="Murat C."/>
            <person name="Nagy L.G."/>
            <person name="Nolan M."/>
            <person name="Ohm R.A."/>
            <person name="Patyshakuliyeva A."/>
            <person name="Rokas A."/>
            <person name="Ruiz-Duenas F.J."/>
            <person name="Sabat G."/>
            <person name="Salamov A."/>
            <person name="Samejima M."/>
            <person name="Schmutz J."/>
            <person name="Slot J.C."/>
            <person name="St John F."/>
            <person name="Stenlid J."/>
            <person name="Sun H."/>
            <person name="Sun S."/>
            <person name="Syed K."/>
            <person name="Tsang A."/>
            <person name="Wiebenga A."/>
            <person name="Young D."/>
            <person name="Pisabarro A."/>
            <person name="Eastwood D.C."/>
            <person name="Martin F."/>
            <person name="Cullen D."/>
            <person name="Grigoriev I.V."/>
            <person name="Hibbett D.S."/>
        </authorList>
    </citation>
    <scope>NUCLEOTIDE SEQUENCE [LARGE SCALE GENOMIC DNA]</scope>
    <source>
        <strain evidence="3">TFB10046</strain>
    </source>
</reference>
<name>J0LF14_AURST</name>
<feature type="region of interest" description="Disordered" evidence="1">
    <location>
        <begin position="187"/>
        <end position="636"/>
    </location>
</feature>
<organism evidence="2 3">
    <name type="scientific">Auricularia subglabra (strain TFB-10046 / SS5)</name>
    <name type="common">White-rot fungus</name>
    <name type="synonym">Auricularia delicata (strain TFB10046)</name>
    <dbReference type="NCBI Taxonomy" id="717982"/>
    <lineage>
        <taxon>Eukaryota</taxon>
        <taxon>Fungi</taxon>
        <taxon>Dikarya</taxon>
        <taxon>Basidiomycota</taxon>
        <taxon>Agaricomycotina</taxon>
        <taxon>Agaricomycetes</taxon>
        <taxon>Auriculariales</taxon>
        <taxon>Auriculariaceae</taxon>
        <taxon>Auricularia</taxon>
    </lineage>
</organism>
<feature type="compositionally biased region" description="Basic and acidic residues" evidence="1">
    <location>
        <begin position="488"/>
        <end position="500"/>
    </location>
</feature>
<dbReference type="OrthoDB" id="5599613at2759"/>
<feature type="compositionally biased region" description="Basic and acidic residues" evidence="1">
    <location>
        <begin position="737"/>
        <end position="747"/>
    </location>
</feature>
<feature type="region of interest" description="Disordered" evidence="1">
    <location>
        <begin position="662"/>
        <end position="696"/>
    </location>
</feature>